<dbReference type="Proteomes" id="UP001163835">
    <property type="component" value="Unassembled WGS sequence"/>
</dbReference>
<gene>
    <name evidence="1" type="ORF">F5876DRAFT_78454</name>
</gene>
<name>A0ACC1TVW1_9AGAR</name>
<reference evidence="1" key="1">
    <citation type="submission" date="2022-09" db="EMBL/GenBank/DDBJ databases">
        <title>A Global Phylogenomic Analysis of the Shiitake Genus Lentinula.</title>
        <authorList>
            <consortium name="DOE Joint Genome Institute"/>
            <person name="Sierra-Patev S."/>
            <person name="Min B."/>
            <person name="Naranjo-Ortiz M."/>
            <person name="Looney B."/>
            <person name="Konkel Z."/>
            <person name="Slot J.C."/>
            <person name="Sakamoto Y."/>
            <person name="Steenwyk J.L."/>
            <person name="Rokas A."/>
            <person name="Carro J."/>
            <person name="Camarero S."/>
            <person name="Ferreira P."/>
            <person name="Molpeceres G."/>
            <person name="Ruiz-Duenas F.J."/>
            <person name="Serrano A."/>
            <person name="Henrissat B."/>
            <person name="Drula E."/>
            <person name="Hughes K.W."/>
            <person name="Mata J.L."/>
            <person name="Ishikawa N.K."/>
            <person name="Vargas-Isla R."/>
            <person name="Ushijima S."/>
            <person name="Smith C.A."/>
            <person name="Ahrendt S."/>
            <person name="Andreopoulos W."/>
            <person name="He G."/>
            <person name="Labutti K."/>
            <person name="Lipzen A."/>
            <person name="Ng V."/>
            <person name="Riley R."/>
            <person name="Sandor L."/>
            <person name="Barry K."/>
            <person name="Martinez A.T."/>
            <person name="Xiao Y."/>
            <person name="Gibbons J.G."/>
            <person name="Terashima K."/>
            <person name="Grigoriev I.V."/>
            <person name="Hibbett D.S."/>
        </authorList>
    </citation>
    <scope>NUCLEOTIDE SEQUENCE</scope>
    <source>
        <strain evidence="1">TMI1499</strain>
    </source>
</reference>
<sequence>MLDDTDTPNDTSNIEKLALSIKSGVPQLEPSSLLICCCQQDECSNLKAWRAFVSRLEHDLILSAEVGQALLQRHDALRLLHQGCSENSEDHHHAQLSELLEKNHTLEKKLDLAFINNEAAEASASTLHRELDEARATINRLSANHVNNITLGAHLSRLNGELDDMQQERDNALGRVTVTELKLKGSMKKASELQSEVYRLQKELRLKDQLCVDSKESLLQGAKSKIQMLALNAASGSTGTSTSENLELTKALENLHSHNEKLKRHNDELQTLLANAQDEIYNLREEVEHRANPPMQRLLECNEDHKTRDVSSSLLEMDANILNRSTLDLRAPHGEDWQAEPPMQMYPIFTLNENHTSWNDLKFMPTTSKVKSQLTRNQRPMQA</sequence>
<keyword evidence="2" id="KW-1185">Reference proteome</keyword>
<evidence type="ECO:0000313" key="2">
    <source>
        <dbReference type="Proteomes" id="UP001163835"/>
    </source>
</evidence>
<evidence type="ECO:0000313" key="1">
    <source>
        <dbReference type="EMBL" id="KAJ3808711.1"/>
    </source>
</evidence>
<comment type="caution">
    <text evidence="1">The sequence shown here is derived from an EMBL/GenBank/DDBJ whole genome shotgun (WGS) entry which is preliminary data.</text>
</comment>
<dbReference type="EMBL" id="MU795203">
    <property type="protein sequence ID" value="KAJ3808711.1"/>
    <property type="molecule type" value="Genomic_DNA"/>
</dbReference>
<protein>
    <submittedName>
        <fullName evidence="1">Uncharacterized protein</fullName>
    </submittedName>
</protein>
<organism evidence="1 2">
    <name type="scientific">Lentinula aff. lateritia</name>
    <dbReference type="NCBI Taxonomy" id="2804960"/>
    <lineage>
        <taxon>Eukaryota</taxon>
        <taxon>Fungi</taxon>
        <taxon>Dikarya</taxon>
        <taxon>Basidiomycota</taxon>
        <taxon>Agaricomycotina</taxon>
        <taxon>Agaricomycetes</taxon>
        <taxon>Agaricomycetidae</taxon>
        <taxon>Agaricales</taxon>
        <taxon>Marasmiineae</taxon>
        <taxon>Omphalotaceae</taxon>
        <taxon>Lentinula</taxon>
    </lineage>
</organism>
<proteinExistence type="predicted"/>
<accession>A0ACC1TVW1</accession>